<dbReference type="PANTHER" id="PTHR48094">
    <property type="entry name" value="PROTEIN/NUCLEIC ACID DEGLYCASE DJ-1-RELATED"/>
    <property type="match status" value="1"/>
</dbReference>
<name>A0A6I4RDV1_9STRE</name>
<organism evidence="3 5">
    <name type="scientific">Streptococcus zhangguiae</name>
    <dbReference type="NCBI Taxonomy" id="2664091"/>
    <lineage>
        <taxon>Bacteria</taxon>
        <taxon>Bacillati</taxon>
        <taxon>Bacillota</taxon>
        <taxon>Bacilli</taxon>
        <taxon>Lactobacillales</taxon>
        <taxon>Streptococcaceae</taxon>
        <taxon>Streptococcus</taxon>
    </lineage>
</organism>
<dbReference type="InterPro" id="IPR050325">
    <property type="entry name" value="Prot/Nucl_acid_deglycase"/>
</dbReference>
<keyword evidence="4" id="KW-1185">Reference proteome</keyword>
<evidence type="ECO:0000259" key="1">
    <source>
        <dbReference type="Pfam" id="PF01965"/>
    </source>
</evidence>
<dbReference type="InterPro" id="IPR002818">
    <property type="entry name" value="DJ-1/PfpI"/>
</dbReference>
<dbReference type="AlphaFoldDB" id="A0A6I4RDV1"/>
<feature type="domain" description="DJ-1/PfpI" evidence="1">
    <location>
        <begin position="2"/>
        <end position="162"/>
    </location>
</feature>
<dbReference type="EMBL" id="WUBJ01000010">
    <property type="protein sequence ID" value="MWV56908.1"/>
    <property type="molecule type" value="Genomic_DNA"/>
</dbReference>
<comment type="caution">
    <text evidence="3">The sequence shown here is derived from an EMBL/GenBank/DDBJ whole genome shotgun (WGS) entry which is preliminary data.</text>
</comment>
<evidence type="ECO:0000313" key="3">
    <source>
        <dbReference type="EMBL" id="MWV56908.1"/>
    </source>
</evidence>
<dbReference type="Gene3D" id="3.40.50.880">
    <property type="match status" value="1"/>
</dbReference>
<dbReference type="RefSeq" id="WP_154608854.1">
    <property type="nucleotide sequence ID" value="NZ_CP072115.1"/>
</dbReference>
<reference evidence="3 5" key="1">
    <citation type="submission" date="2019-10" db="EMBL/GenBank/DDBJ databases">
        <title>Streptococcis sp, isolated from the respiratory tract of Marmot.</title>
        <authorList>
            <person name="Zhang G."/>
        </authorList>
    </citation>
    <scope>NUCLEOTIDE SEQUENCE [LARGE SCALE GENOMIC DNA]</scope>
    <source>
        <strain evidence="3">Zg-70</strain>
        <strain evidence="5">zg-70</strain>
    </source>
</reference>
<dbReference type="Proteomes" id="UP000435423">
    <property type="component" value="Unassembled WGS sequence"/>
</dbReference>
<evidence type="ECO:0000313" key="5">
    <source>
        <dbReference type="Proteomes" id="UP000435423"/>
    </source>
</evidence>
<dbReference type="NCBIfam" id="TIGR01383">
    <property type="entry name" value="not_thiJ"/>
    <property type="match status" value="1"/>
</dbReference>
<dbReference type="Pfam" id="PF01965">
    <property type="entry name" value="DJ-1_PfpI"/>
    <property type="match status" value="1"/>
</dbReference>
<dbReference type="SUPFAM" id="SSF52317">
    <property type="entry name" value="Class I glutamine amidotransferase-like"/>
    <property type="match status" value="1"/>
</dbReference>
<reference evidence="2 4" key="2">
    <citation type="submission" date="2019-11" db="EMBL/GenBank/DDBJ databases">
        <title>Streptococcis sp. isolated from the respiratory tract of Marmot.</title>
        <authorList>
            <person name="Zhang G."/>
        </authorList>
    </citation>
    <scope>NUCLEOTIDE SEQUENCE [LARGE SCALE GENOMIC DNA]</scope>
    <source>
        <strain evidence="4">zg-86</strain>
        <strain evidence="2">Zg-86</strain>
    </source>
</reference>
<dbReference type="InterPro" id="IPR029062">
    <property type="entry name" value="Class_I_gatase-like"/>
</dbReference>
<sequence length="184" mass="19338">MKKVAVVLANGFEEIEALTPVDVLRRASIECDMIGLTGKEVEGSHGITVQADKIFTGDLTDYDLVVLPGGLPGSTNLRDHGELLQALQALAASGKYLAAICAAPIVLDRAGLLQGRRYTCYPGKEADIDSGHHVNETVVVDGNIITSRGAGTSLAFAYTLVDLLGGDGAGLAKAMVYEQQKLKI</sequence>
<dbReference type="GO" id="GO:0005737">
    <property type="term" value="C:cytoplasm"/>
    <property type="evidence" value="ECO:0007669"/>
    <property type="project" value="TreeGrafter"/>
</dbReference>
<protein>
    <submittedName>
        <fullName evidence="3">DJ-1 family protein</fullName>
    </submittedName>
</protein>
<accession>A0A6I4RDV1</accession>
<dbReference type="CDD" id="cd03135">
    <property type="entry name" value="GATase1_DJ-1"/>
    <property type="match status" value="1"/>
</dbReference>
<gene>
    <name evidence="2" type="ORF">GGG87_08355</name>
    <name evidence="3" type="ORF">GGH11_07960</name>
</gene>
<dbReference type="PANTHER" id="PTHR48094:SF12">
    <property type="entry name" value="PARKINSON DISEASE PROTEIN 7 HOMOLOG"/>
    <property type="match status" value="1"/>
</dbReference>
<dbReference type="Proteomes" id="UP000435060">
    <property type="component" value="Unassembled WGS sequence"/>
</dbReference>
<evidence type="ECO:0000313" key="2">
    <source>
        <dbReference type="EMBL" id="MTB65007.1"/>
    </source>
</evidence>
<dbReference type="EMBL" id="WLCG01000011">
    <property type="protein sequence ID" value="MTB65007.1"/>
    <property type="molecule type" value="Genomic_DNA"/>
</dbReference>
<proteinExistence type="predicted"/>
<dbReference type="InterPro" id="IPR006287">
    <property type="entry name" value="DJ-1"/>
</dbReference>
<evidence type="ECO:0000313" key="4">
    <source>
        <dbReference type="Proteomes" id="UP000435060"/>
    </source>
</evidence>